<gene>
    <name evidence="2" type="ORF">ADN01_11115</name>
</gene>
<dbReference type="AlphaFoldDB" id="A0A0P6XLE2"/>
<reference evidence="2 3" key="1">
    <citation type="submission" date="2015-07" db="EMBL/GenBank/DDBJ databases">
        <title>Genome sequence of Levilinea saccharolytica DSM 16555.</title>
        <authorList>
            <person name="Hemp J."/>
            <person name="Ward L.M."/>
            <person name="Pace L.A."/>
            <person name="Fischer W.W."/>
        </authorList>
    </citation>
    <scope>NUCLEOTIDE SEQUENCE [LARGE SCALE GENOMIC DNA]</scope>
    <source>
        <strain evidence="2 3">KIBI-1</strain>
    </source>
</reference>
<comment type="caution">
    <text evidence="2">The sequence shown here is derived from an EMBL/GenBank/DDBJ whole genome shotgun (WGS) entry which is preliminary data.</text>
</comment>
<organism evidence="2 3">
    <name type="scientific">Levilinea saccharolytica</name>
    <dbReference type="NCBI Taxonomy" id="229921"/>
    <lineage>
        <taxon>Bacteria</taxon>
        <taxon>Bacillati</taxon>
        <taxon>Chloroflexota</taxon>
        <taxon>Anaerolineae</taxon>
        <taxon>Anaerolineales</taxon>
        <taxon>Anaerolineaceae</taxon>
        <taxon>Levilinea</taxon>
    </lineage>
</organism>
<dbReference type="SUPFAM" id="SSF158446">
    <property type="entry name" value="IVS-encoded protein-like"/>
    <property type="match status" value="1"/>
</dbReference>
<name>A0A0P6XLE2_9CHLR</name>
<proteinExistence type="predicted"/>
<protein>
    <recommendedName>
        <fullName evidence="1">bAvd-like domain-containing protein</fullName>
    </recommendedName>
</protein>
<dbReference type="NCBIfam" id="NF033474">
    <property type="entry name" value="DivGenRetAVD"/>
    <property type="match status" value="1"/>
</dbReference>
<dbReference type="Pfam" id="PF22296">
    <property type="entry name" value="bAvd"/>
    <property type="match status" value="1"/>
</dbReference>
<dbReference type="EMBL" id="LGCM01000039">
    <property type="protein sequence ID" value="KPL80680.1"/>
    <property type="molecule type" value="Genomic_DNA"/>
</dbReference>
<dbReference type="CDD" id="cd16376">
    <property type="entry name" value="Avd_like"/>
    <property type="match status" value="1"/>
</dbReference>
<keyword evidence="3" id="KW-1185">Reference proteome</keyword>
<feature type="domain" description="bAvd-like" evidence="1">
    <location>
        <begin position="9"/>
        <end position="110"/>
    </location>
</feature>
<accession>A0A0P6XLE2</accession>
<evidence type="ECO:0000313" key="3">
    <source>
        <dbReference type="Proteomes" id="UP000050501"/>
    </source>
</evidence>
<dbReference type="RefSeq" id="WP_062417708.1">
    <property type="nucleotide sequence ID" value="NZ_DF967974.1"/>
</dbReference>
<evidence type="ECO:0000313" key="2">
    <source>
        <dbReference type="EMBL" id="KPL80680.1"/>
    </source>
</evidence>
<evidence type="ECO:0000259" key="1">
    <source>
        <dbReference type="Pfam" id="PF22296"/>
    </source>
</evidence>
<dbReference type="Proteomes" id="UP000050501">
    <property type="component" value="Unassembled WGS sequence"/>
</dbReference>
<sequence length="115" mass="13516">MNESPVFTRTYDLLLWLIPQVQGFPRAYRFSLSERIQNIALDFQDQLIAAGKSRASQRQTHLRQADVRLEQLRLWMRFARDQKLISVPQYEHFARMVTETGNCLGGWIKDEMGSK</sequence>
<dbReference type="InterPro" id="IPR036583">
    <property type="entry name" value="23S_rRNA_IVS_sf"/>
</dbReference>
<dbReference type="Gene3D" id="1.20.1440.60">
    <property type="entry name" value="23S rRNA-intervening sequence"/>
    <property type="match status" value="1"/>
</dbReference>
<dbReference type="STRING" id="229921.ADN01_11115"/>
<dbReference type="OrthoDB" id="160926at2"/>
<dbReference type="InterPro" id="IPR055360">
    <property type="entry name" value="bAvd"/>
</dbReference>